<feature type="region of interest" description="Disordered" evidence="1">
    <location>
        <begin position="32"/>
        <end position="149"/>
    </location>
</feature>
<evidence type="ECO:0000313" key="3">
    <source>
        <dbReference type="Proteomes" id="UP000038010"/>
    </source>
</evidence>
<reference evidence="2 3" key="1">
    <citation type="submission" date="2015-06" db="EMBL/GenBank/DDBJ databases">
        <title>Draft genome of the ant-associated black yeast Phialophora attae CBS 131958.</title>
        <authorList>
            <person name="Moreno L.F."/>
            <person name="Stielow B.J."/>
            <person name="de Hoog S."/>
            <person name="Vicente V.A."/>
            <person name="Weiss V.A."/>
            <person name="de Vries M."/>
            <person name="Cruz L.M."/>
            <person name="Souza E.M."/>
        </authorList>
    </citation>
    <scope>NUCLEOTIDE SEQUENCE [LARGE SCALE GENOMIC DNA]</scope>
    <source>
        <strain evidence="2 3">CBS 131958</strain>
    </source>
</reference>
<dbReference type="OrthoDB" id="201362at2759"/>
<gene>
    <name evidence="2" type="ORF">AB675_10885</name>
</gene>
<proteinExistence type="predicted"/>
<dbReference type="AlphaFoldDB" id="A0A0N1NZL2"/>
<dbReference type="GeneID" id="28731565"/>
<dbReference type="VEuPathDB" id="FungiDB:AB675_10885"/>
<accession>A0A0N1NZL2</accession>
<dbReference type="EMBL" id="LFJN01000011">
    <property type="protein sequence ID" value="KPI40783.1"/>
    <property type="molecule type" value="Genomic_DNA"/>
</dbReference>
<evidence type="ECO:0000313" key="2">
    <source>
        <dbReference type="EMBL" id="KPI40783.1"/>
    </source>
</evidence>
<sequence length="149" mass="16085">MKPSTRLSLAPRAYLFTARRALATSTRLRKEFANPFTSPAPPRLPQEDQKVFEELVQQSTGAFSSPRSPPKINQSPDSSPSEAAAAQGTIAARAQNIANSEMGAAAAQAAESSKAHSKMRSSGRSTHEAKARNYTRTCDEVRHLNSKAM</sequence>
<feature type="compositionally biased region" description="Polar residues" evidence="1">
    <location>
        <begin position="56"/>
        <end position="74"/>
    </location>
</feature>
<protein>
    <submittedName>
        <fullName evidence="2">Uncharacterized protein</fullName>
    </submittedName>
</protein>
<keyword evidence="3" id="KW-1185">Reference proteome</keyword>
<feature type="compositionally biased region" description="Basic and acidic residues" evidence="1">
    <location>
        <begin position="125"/>
        <end position="143"/>
    </location>
</feature>
<organism evidence="2 3">
    <name type="scientific">Cyphellophora attinorum</name>
    <dbReference type="NCBI Taxonomy" id="1664694"/>
    <lineage>
        <taxon>Eukaryota</taxon>
        <taxon>Fungi</taxon>
        <taxon>Dikarya</taxon>
        <taxon>Ascomycota</taxon>
        <taxon>Pezizomycotina</taxon>
        <taxon>Eurotiomycetes</taxon>
        <taxon>Chaetothyriomycetidae</taxon>
        <taxon>Chaetothyriales</taxon>
        <taxon>Cyphellophoraceae</taxon>
        <taxon>Cyphellophora</taxon>
    </lineage>
</organism>
<feature type="compositionally biased region" description="Low complexity" evidence="1">
    <location>
        <begin position="75"/>
        <end position="112"/>
    </location>
</feature>
<name>A0A0N1NZL2_9EURO</name>
<dbReference type="RefSeq" id="XP_018000746.1">
    <property type="nucleotide sequence ID" value="XM_018139685.1"/>
</dbReference>
<evidence type="ECO:0000256" key="1">
    <source>
        <dbReference type="SAM" id="MobiDB-lite"/>
    </source>
</evidence>
<dbReference type="Proteomes" id="UP000038010">
    <property type="component" value="Unassembled WGS sequence"/>
</dbReference>
<comment type="caution">
    <text evidence="2">The sequence shown here is derived from an EMBL/GenBank/DDBJ whole genome shotgun (WGS) entry which is preliminary data.</text>
</comment>
<dbReference type="STRING" id="1664694.A0A0N1NZL2"/>